<reference evidence="2 3" key="1">
    <citation type="submission" date="2020-01" db="EMBL/GenBank/DDBJ databases">
        <authorList>
            <person name="Lee S.D."/>
        </authorList>
    </citation>
    <scope>NUCLEOTIDE SEQUENCE [LARGE SCALE GENOMIC DNA]</scope>
    <source>
        <strain evidence="2 3">SAP-1</strain>
    </source>
</reference>
<dbReference type="SMART" id="SM00228">
    <property type="entry name" value="PDZ"/>
    <property type="match status" value="1"/>
</dbReference>
<organism evidence="2 3">
    <name type="scientific">Rouxiella aceris</name>
    <dbReference type="NCBI Taxonomy" id="2703884"/>
    <lineage>
        <taxon>Bacteria</taxon>
        <taxon>Pseudomonadati</taxon>
        <taxon>Pseudomonadota</taxon>
        <taxon>Gammaproteobacteria</taxon>
        <taxon>Enterobacterales</taxon>
        <taxon>Yersiniaceae</taxon>
        <taxon>Rouxiella</taxon>
    </lineage>
</organism>
<feature type="domain" description="PDZ" evidence="1">
    <location>
        <begin position="156"/>
        <end position="235"/>
    </location>
</feature>
<protein>
    <submittedName>
        <fullName evidence="2">PDZ domain-containing protein</fullName>
    </submittedName>
</protein>
<evidence type="ECO:0000259" key="1">
    <source>
        <dbReference type="SMART" id="SM00228"/>
    </source>
</evidence>
<proteinExistence type="predicted"/>
<sequence length="246" mass="26852">MFNYLLYSSAAWETIATMRYLIILLSFLLTACSTGSFSYHQPPAATAERIAYLRAGPAPLNPVVVHTALNTAQQVNLAFLKQGYRSFGASVYHSEYLDLSKATIAAEQASREQGQKVSADLVVMFPVKSINIVNTGRCCSQSGVIFQALYFIKIRVPLGVIQRELNDADRKLINSNHGVTTVATIINSPAFNADIIPGDIITAIDNVPVSGSESFGHYIDTHRNTRVTITLVRKGETLNKSVQLGN</sequence>
<dbReference type="InterPro" id="IPR001478">
    <property type="entry name" value="PDZ"/>
</dbReference>
<name>A0A848MKK1_9GAMM</name>
<gene>
    <name evidence="2" type="ORF">GW590_07705</name>
</gene>
<dbReference type="Pfam" id="PF13180">
    <property type="entry name" value="PDZ_2"/>
    <property type="match status" value="1"/>
</dbReference>
<comment type="caution">
    <text evidence="2">The sequence shown here is derived from an EMBL/GenBank/DDBJ whole genome shotgun (WGS) entry which is preliminary data.</text>
</comment>
<evidence type="ECO:0000313" key="2">
    <source>
        <dbReference type="EMBL" id="NMP26744.1"/>
    </source>
</evidence>
<dbReference type="Proteomes" id="UP000585363">
    <property type="component" value="Unassembled WGS sequence"/>
</dbReference>
<evidence type="ECO:0000313" key="3">
    <source>
        <dbReference type="Proteomes" id="UP000585363"/>
    </source>
</evidence>
<dbReference type="RefSeq" id="WP_169402433.1">
    <property type="nucleotide sequence ID" value="NZ_JAADJU010000003.1"/>
</dbReference>
<keyword evidence="3" id="KW-1185">Reference proteome</keyword>
<dbReference type="InterPro" id="IPR036034">
    <property type="entry name" value="PDZ_sf"/>
</dbReference>
<accession>A0A848MKK1</accession>
<dbReference type="EMBL" id="JAADJU010000003">
    <property type="protein sequence ID" value="NMP26744.1"/>
    <property type="molecule type" value="Genomic_DNA"/>
</dbReference>
<dbReference type="AlphaFoldDB" id="A0A848MKK1"/>
<dbReference type="Gene3D" id="2.30.42.10">
    <property type="match status" value="1"/>
</dbReference>
<reference evidence="2 3" key="2">
    <citation type="submission" date="2020-06" db="EMBL/GenBank/DDBJ databases">
        <title>Polyphasic characterization of a Rahnella strain isolated from tree sap.</title>
        <authorList>
            <person name="Kim I.S."/>
        </authorList>
    </citation>
    <scope>NUCLEOTIDE SEQUENCE [LARGE SCALE GENOMIC DNA]</scope>
    <source>
        <strain evidence="2 3">SAP-1</strain>
    </source>
</reference>
<dbReference type="SUPFAM" id="SSF50156">
    <property type="entry name" value="PDZ domain-like"/>
    <property type="match status" value="1"/>
</dbReference>